<dbReference type="Pfam" id="PF10604">
    <property type="entry name" value="Polyketide_cyc2"/>
    <property type="match status" value="1"/>
</dbReference>
<dbReference type="PATRIC" id="fig|1123269.5.peg.1547"/>
<dbReference type="CDD" id="cd07822">
    <property type="entry name" value="SRPBCC_4"/>
    <property type="match status" value="1"/>
</dbReference>
<dbReference type="AlphaFoldDB" id="W0ACA2"/>
<dbReference type="EMBL" id="CP006644">
    <property type="protein sequence ID" value="AHE53310.1"/>
    <property type="molecule type" value="Genomic_DNA"/>
</dbReference>
<protein>
    <submittedName>
        <fullName evidence="1">Polyketide cyclase</fullName>
    </submittedName>
</protein>
<dbReference type="InterPro" id="IPR023393">
    <property type="entry name" value="START-like_dom_sf"/>
</dbReference>
<gene>
    <name evidence="1" type="ORF">NX02_07930</name>
</gene>
<accession>W0ACA2</accession>
<dbReference type="SUPFAM" id="SSF55961">
    <property type="entry name" value="Bet v1-like"/>
    <property type="match status" value="1"/>
</dbReference>
<proteinExistence type="predicted"/>
<evidence type="ECO:0000313" key="2">
    <source>
        <dbReference type="Proteomes" id="UP000018851"/>
    </source>
</evidence>
<sequence length="192" mass="21492">MTRNADGLTIERKAGTSRRGEEMMHMADDLNLPDYPEDSTVRSDVVTIDAPASVVWEVLTDMPNYGAWNPFCIAAESTLELGAPVKMTLANYTMPGETALNVEYVCAKIPERLISWELQDDPAWPYPARRDQIIEALGPDRCRYWSTDAFFGPNGIHVMRFCGPWVTRAFNDTARALKARAEAIHAERRAAA</sequence>
<dbReference type="KEGG" id="ssan:NX02_07930"/>
<organism evidence="1 2">
    <name type="scientific">Sphingomonas sanxanigenens DSM 19645 = NX02</name>
    <dbReference type="NCBI Taxonomy" id="1123269"/>
    <lineage>
        <taxon>Bacteria</taxon>
        <taxon>Pseudomonadati</taxon>
        <taxon>Pseudomonadota</taxon>
        <taxon>Alphaproteobacteria</taxon>
        <taxon>Sphingomonadales</taxon>
        <taxon>Sphingomonadaceae</taxon>
        <taxon>Sphingomonas</taxon>
    </lineage>
</organism>
<dbReference type="Gene3D" id="3.30.530.20">
    <property type="match status" value="1"/>
</dbReference>
<dbReference type="Proteomes" id="UP000018851">
    <property type="component" value="Chromosome"/>
</dbReference>
<dbReference type="HOGENOM" id="CLU_069867_1_0_5"/>
<reference evidence="1 2" key="1">
    <citation type="submission" date="2013-07" db="EMBL/GenBank/DDBJ databases">
        <title>Completed genome of Sphingomonas sanxanigenens NX02.</title>
        <authorList>
            <person name="Ma T."/>
            <person name="Huang H."/>
            <person name="Wu M."/>
            <person name="Li X."/>
            <person name="Li G."/>
        </authorList>
    </citation>
    <scope>NUCLEOTIDE SEQUENCE [LARGE SCALE GENOMIC DNA]</scope>
    <source>
        <strain evidence="1 2">NX02</strain>
    </source>
</reference>
<dbReference type="STRING" id="1123269.NX02_07930"/>
<keyword evidence="2" id="KW-1185">Reference proteome</keyword>
<name>W0ACA2_9SPHN</name>
<evidence type="ECO:0000313" key="1">
    <source>
        <dbReference type="EMBL" id="AHE53310.1"/>
    </source>
</evidence>
<dbReference type="eggNOG" id="COG4891">
    <property type="taxonomic scope" value="Bacteria"/>
</dbReference>
<dbReference type="InterPro" id="IPR019587">
    <property type="entry name" value="Polyketide_cyclase/dehydratase"/>
</dbReference>